<dbReference type="Proteomes" id="UP000007350">
    <property type="component" value="Unassembled WGS sequence"/>
</dbReference>
<dbReference type="CDD" id="cd23159">
    <property type="entry name" value="Prefoldin_URI1"/>
    <property type="match status" value="1"/>
</dbReference>
<evidence type="ECO:0000313" key="6">
    <source>
        <dbReference type="Proteomes" id="UP000007350"/>
    </source>
</evidence>
<organism evidence="5 6">
    <name type="scientific">Trypanosoma cruzi marinkellei</name>
    <dbReference type="NCBI Taxonomy" id="85056"/>
    <lineage>
        <taxon>Eukaryota</taxon>
        <taxon>Discoba</taxon>
        <taxon>Euglenozoa</taxon>
        <taxon>Kinetoplastea</taxon>
        <taxon>Metakinetoplastina</taxon>
        <taxon>Trypanosomatida</taxon>
        <taxon>Trypanosomatidae</taxon>
        <taxon>Trypanosoma</taxon>
        <taxon>Schizotrypanum</taxon>
    </lineage>
</organism>
<gene>
    <name evidence="5" type="ORF">MOQ_003397</name>
</gene>
<dbReference type="AlphaFoldDB" id="K2N080"/>
<dbReference type="Gene3D" id="1.10.287.370">
    <property type="match status" value="1"/>
</dbReference>
<protein>
    <submittedName>
        <fullName evidence="5">Uncharacterized protein</fullName>
    </submittedName>
</protein>
<proteinExistence type="inferred from homology"/>
<dbReference type="GO" id="GO:0000122">
    <property type="term" value="P:negative regulation of transcription by RNA polymerase II"/>
    <property type="evidence" value="ECO:0007669"/>
    <property type="project" value="TreeGrafter"/>
</dbReference>
<comment type="subcellular location">
    <subcellularLocation>
        <location evidence="1">Nucleus</location>
    </subcellularLocation>
</comment>
<evidence type="ECO:0000256" key="2">
    <source>
        <dbReference type="ARBA" id="ARBA00023242"/>
    </source>
</evidence>
<dbReference type="GO" id="GO:0019212">
    <property type="term" value="F:phosphatase inhibitor activity"/>
    <property type="evidence" value="ECO:0007669"/>
    <property type="project" value="TreeGrafter"/>
</dbReference>
<sequence>MIDEEETGEEMTLTGAELFHYLTKRNQEQLEENRRKLQEYEKLQDVLQNLTDRCRVPVLAPVARGMAYFEATMDYTNNILVLLGDGWFAERSAKQAREIAGRRIDFLRREESSLLAEASALMQRQSLFLAEVPNAEQAMLEVEASKEEALHGWKGRDGGLTPPAVVSAAPRGTEGSGDGATEALWPPELRDGDLAVIDELDQLTEEELLEIERELGERIEDDELVERIMTERIIAKKEKRVREELRKGRGREAQLSAAVEASQEWGEALQQPRPSKIETNSSPVFVTPGDIGRAAAVVVKKASTGDANTVDAAASSRRRVRFHDIVDVVSPEGAASAVKLPPAGGVPGRPSSHVVVGDVVERHVTVAPSPTLSAVATAPKRKSLFRTELEHGAK</sequence>
<dbReference type="PANTHER" id="PTHR15111">
    <property type="entry name" value="RNA POLYMERASE II SUBUNIT 5-MEDIATING PROTEIN NNX3"/>
    <property type="match status" value="1"/>
</dbReference>
<dbReference type="OrthoDB" id="21413at2759"/>
<comment type="caution">
    <text evidence="5">The sequence shown here is derived from an EMBL/GenBank/DDBJ whole genome shotgun (WGS) entry which is preliminary data.</text>
</comment>
<dbReference type="InterPro" id="IPR052255">
    <property type="entry name" value="RNA_pol_II_subunit5-mediator"/>
</dbReference>
<evidence type="ECO:0000313" key="5">
    <source>
        <dbReference type="EMBL" id="EKF32745.1"/>
    </source>
</evidence>
<dbReference type="GO" id="GO:0005634">
    <property type="term" value="C:nucleus"/>
    <property type="evidence" value="ECO:0007669"/>
    <property type="project" value="UniProtKB-SubCell"/>
</dbReference>
<evidence type="ECO:0000256" key="4">
    <source>
        <dbReference type="SAM" id="Coils"/>
    </source>
</evidence>
<comment type="similarity">
    <text evidence="3">Belongs to the RNA polymerase II subunit 5-mediating protein family.</text>
</comment>
<dbReference type="SUPFAM" id="SSF46579">
    <property type="entry name" value="Prefoldin"/>
    <property type="match status" value="1"/>
</dbReference>
<keyword evidence="4" id="KW-0175">Coiled coil</keyword>
<keyword evidence="2" id="KW-0539">Nucleus</keyword>
<dbReference type="InterPro" id="IPR009053">
    <property type="entry name" value="Prefoldin"/>
</dbReference>
<reference evidence="5 6" key="1">
    <citation type="journal article" date="2012" name="BMC Genomics">
        <title>Comparative genomic analysis of human infective Trypanosoma cruzi lineages with the bat-restricted subspecies T. cruzi marinkellei.</title>
        <authorList>
            <person name="Franzen O."/>
            <person name="Talavera-Lopez C."/>
            <person name="Ochaya S."/>
            <person name="Butler C.E."/>
            <person name="Messenger L.A."/>
            <person name="Lewis M.D."/>
            <person name="Llewellyn M.S."/>
            <person name="Marinkelle C.J."/>
            <person name="Tyler K.M."/>
            <person name="Miles M.A."/>
            <person name="Andersson B."/>
        </authorList>
    </citation>
    <scope>NUCLEOTIDE SEQUENCE [LARGE SCALE GENOMIC DNA]</scope>
    <source>
        <strain evidence="5 6">B7</strain>
    </source>
</reference>
<dbReference type="InterPro" id="IPR004127">
    <property type="entry name" value="Prefoldin_subunit_alpha"/>
</dbReference>
<dbReference type="Pfam" id="PF02996">
    <property type="entry name" value="Prefoldin"/>
    <property type="match status" value="1"/>
</dbReference>
<dbReference type="EMBL" id="AHKC01009637">
    <property type="protein sequence ID" value="EKF32745.1"/>
    <property type="molecule type" value="Genomic_DNA"/>
</dbReference>
<dbReference type="GO" id="GO:0003682">
    <property type="term" value="F:chromatin binding"/>
    <property type="evidence" value="ECO:0007669"/>
    <property type="project" value="TreeGrafter"/>
</dbReference>
<dbReference type="GO" id="GO:0003714">
    <property type="term" value="F:transcription corepressor activity"/>
    <property type="evidence" value="ECO:0007669"/>
    <property type="project" value="TreeGrafter"/>
</dbReference>
<evidence type="ECO:0000256" key="3">
    <source>
        <dbReference type="ARBA" id="ARBA00038295"/>
    </source>
</evidence>
<keyword evidence="6" id="KW-1185">Reference proteome</keyword>
<evidence type="ECO:0000256" key="1">
    <source>
        <dbReference type="ARBA" id="ARBA00004123"/>
    </source>
</evidence>
<accession>K2N080</accession>
<feature type="coiled-coil region" evidence="4">
    <location>
        <begin position="23"/>
        <end position="53"/>
    </location>
</feature>
<dbReference type="PANTHER" id="PTHR15111:SF0">
    <property type="entry name" value="UNCONVENTIONAL PREFOLDIN RPB5 INTERACTOR 1"/>
    <property type="match status" value="1"/>
</dbReference>
<name>K2N080_TRYCR</name>